<dbReference type="PANTHER" id="PTHR43076">
    <property type="entry name" value="FO SYNTHASE (COFH)"/>
    <property type="match status" value="1"/>
</dbReference>
<dbReference type="GO" id="GO:0046872">
    <property type="term" value="F:metal ion binding"/>
    <property type="evidence" value="ECO:0007669"/>
    <property type="project" value="UniProtKB-KW"/>
</dbReference>
<evidence type="ECO:0000256" key="1">
    <source>
        <dbReference type="ARBA" id="ARBA00022485"/>
    </source>
</evidence>
<dbReference type="SFLD" id="SFLDF00343">
    <property type="entry name" value="aminofutalosine_synthase_(mqnE"/>
    <property type="match status" value="1"/>
</dbReference>
<dbReference type="InterPro" id="IPR013785">
    <property type="entry name" value="Aldolase_TIM"/>
</dbReference>
<dbReference type="CDD" id="cd01335">
    <property type="entry name" value="Radical_SAM"/>
    <property type="match status" value="1"/>
</dbReference>
<dbReference type="EMBL" id="KP211877">
    <property type="protein sequence ID" value="ANV80195.1"/>
    <property type="molecule type" value="Genomic_DNA"/>
</dbReference>
<protein>
    <submittedName>
        <fullName evidence="9">Putative Radical SAM superfamily protein</fullName>
    </submittedName>
</protein>
<sequence length="397" mass="44683">MGLSSTIDNEWRIRLKSMNIPNSVKNDNFLMHCLEILKSGGRISLSDGLKLYNTPNLPALCSLANLIKQSRFDDDIFFNENLHVNTTNICVLACRFCAFRKGPRHSDAYELSVDEVIHRIKPFAESIDEVHSVGGLHPQWTVNHYMELYSKIKDFYPHIHVKSLTAVEIKHIANRSGISVLETLKLLKKSGLNSIPGGGAEILVDTVRDRICRGKENSSEYLEIHGLAHSLSIPSNCTMLFGTIETVEDRLIHLDKLRIQQDKTSGFQCFVPYPFLPDKTRLPEAQLATTSEIIRVIAVSRIMLDNIPHIKAYRMNIGDYVASLCINSGADDIDGTVGNEEIMHEAGSKTRLDYDKEQLSKLIISTGQKPVKRNSIYTNFEVYEPITKKSIAMPVNN</sequence>
<proteinExistence type="predicted"/>
<keyword evidence="1 6" id="KW-0004">4Fe-4S</keyword>
<dbReference type="AlphaFoldDB" id="A0A1B1TD42"/>
<dbReference type="InterPro" id="IPR007197">
    <property type="entry name" value="rSAM"/>
</dbReference>
<dbReference type="SUPFAM" id="SSF102114">
    <property type="entry name" value="Radical SAM enzymes"/>
    <property type="match status" value="1"/>
</dbReference>
<evidence type="ECO:0000256" key="2">
    <source>
        <dbReference type="ARBA" id="ARBA00022691"/>
    </source>
</evidence>
<keyword evidence="3" id="KW-0479">Metal-binding</keyword>
<keyword evidence="4 6" id="KW-0408">Iron</keyword>
<reference evidence="9" key="2">
    <citation type="submission" date="2016-12" db="EMBL/GenBank/DDBJ databases">
        <authorList>
            <person name="Song W.-J."/>
            <person name="Kurnit D.M."/>
        </authorList>
    </citation>
    <scope>NUCLEOTIDE SEQUENCE</scope>
</reference>
<dbReference type="PIRSF" id="PIRSF004762">
    <property type="entry name" value="CHP00423"/>
    <property type="match status" value="1"/>
</dbReference>
<evidence type="ECO:0000256" key="5">
    <source>
        <dbReference type="ARBA" id="ARBA00023014"/>
    </source>
</evidence>
<dbReference type="InterPro" id="IPR058240">
    <property type="entry name" value="rSAM_sf"/>
</dbReference>
<feature type="binding site" evidence="7">
    <location>
        <position position="201"/>
    </location>
    <ligand>
        <name>S-adenosyl-L-methionine</name>
        <dbReference type="ChEBI" id="CHEBI:59789"/>
    </ligand>
</feature>
<dbReference type="Pfam" id="PF04055">
    <property type="entry name" value="Radical_SAM"/>
    <property type="match status" value="1"/>
</dbReference>
<dbReference type="InterPro" id="IPR034405">
    <property type="entry name" value="F420"/>
</dbReference>
<name>A0A1B1TD42_9ARCH</name>
<feature type="binding site" evidence="7">
    <location>
        <position position="96"/>
    </location>
    <ligand>
        <name>S-adenosyl-L-methionine</name>
        <dbReference type="ChEBI" id="CHEBI:59789"/>
    </ligand>
</feature>
<dbReference type="Pfam" id="PF19288">
    <property type="entry name" value="CofH_C"/>
    <property type="match status" value="1"/>
</dbReference>
<dbReference type="PROSITE" id="PS51918">
    <property type="entry name" value="RADICAL_SAM"/>
    <property type="match status" value="1"/>
</dbReference>
<dbReference type="GO" id="GO:0016765">
    <property type="term" value="F:transferase activity, transferring alkyl or aryl (other than methyl) groups"/>
    <property type="evidence" value="ECO:0007669"/>
    <property type="project" value="InterPro"/>
</dbReference>
<feature type="domain" description="Radical SAM core" evidence="8">
    <location>
        <begin position="76"/>
        <end position="308"/>
    </location>
</feature>
<dbReference type="NCBIfam" id="TIGR00423">
    <property type="entry name" value="CofH family radical SAM protein"/>
    <property type="match status" value="1"/>
</dbReference>
<evidence type="ECO:0000259" key="8">
    <source>
        <dbReference type="PROSITE" id="PS51918"/>
    </source>
</evidence>
<dbReference type="GO" id="GO:0044689">
    <property type="term" value="F:7,8-didemethyl-8-hydroxy-5-deazariboflavin synthase activity"/>
    <property type="evidence" value="ECO:0007669"/>
    <property type="project" value="TreeGrafter"/>
</dbReference>
<comment type="cofactor">
    <cofactor evidence="6">
        <name>[4Fe-4S] cluster</name>
        <dbReference type="ChEBI" id="CHEBI:49883"/>
    </cofactor>
    <text evidence="6">Binds 1 [4Fe-4S] cluster. The cluster is coordinated with 3 cysteines and an exchangeable S-adenosyl-L-methionine.</text>
</comment>
<evidence type="ECO:0000256" key="4">
    <source>
        <dbReference type="ARBA" id="ARBA00023004"/>
    </source>
</evidence>
<dbReference type="SFLD" id="SFLDG01064">
    <property type="entry name" value="F420__menaquinone_cofactor_bio"/>
    <property type="match status" value="1"/>
</dbReference>
<reference evidence="9" key="1">
    <citation type="journal article" date="2015" name="ISME J.">
        <title>A new class of marine Euryarchaeota group II from the Mediterranean deep chlorophyll maximum.</title>
        <authorList>
            <person name="Martin-Cuadrado A.B."/>
            <person name="Garcia-Heredia I."/>
            <person name="Molto A.G."/>
            <person name="Lopez-Ubeda R."/>
            <person name="Kimes N."/>
            <person name="Lopez-Garcia P."/>
            <person name="Moreira D."/>
            <person name="Rodriguez-Valera F."/>
        </authorList>
    </citation>
    <scope>NUCLEOTIDE SEQUENCE</scope>
</reference>
<evidence type="ECO:0000256" key="6">
    <source>
        <dbReference type="PIRSR" id="PIRSR004762-1"/>
    </source>
</evidence>
<accession>A0A1B1TD42</accession>
<feature type="binding site" evidence="6">
    <location>
        <position position="97"/>
    </location>
    <ligand>
        <name>[4Fe-4S] cluster</name>
        <dbReference type="ChEBI" id="CHEBI:49883"/>
        <note>4Fe-4S-S-AdoMet</note>
    </ligand>
</feature>
<dbReference type="SFLD" id="SFLDG01389">
    <property type="entry name" value="menaquinone_synthsis_involved"/>
    <property type="match status" value="1"/>
</dbReference>
<dbReference type="GO" id="GO:0051539">
    <property type="term" value="F:4 iron, 4 sulfur cluster binding"/>
    <property type="evidence" value="ECO:0007669"/>
    <property type="project" value="UniProtKB-KW"/>
</dbReference>
<dbReference type="SFLD" id="SFLDS00029">
    <property type="entry name" value="Radical_SAM"/>
    <property type="match status" value="1"/>
</dbReference>
<keyword evidence="5 6" id="KW-0411">Iron-sulfur</keyword>
<evidence type="ECO:0000256" key="3">
    <source>
        <dbReference type="ARBA" id="ARBA00022723"/>
    </source>
</evidence>
<dbReference type="PANTHER" id="PTHR43076:SF7">
    <property type="entry name" value="AMINODEOXYFUTALOSINE SYNTHASE"/>
    <property type="match status" value="1"/>
</dbReference>
<dbReference type="Gene3D" id="3.20.20.70">
    <property type="entry name" value="Aldolase class I"/>
    <property type="match status" value="1"/>
</dbReference>
<feature type="binding site" evidence="6">
    <location>
        <position position="90"/>
    </location>
    <ligand>
        <name>[4Fe-4S] cluster</name>
        <dbReference type="ChEBI" id="CHEBI:49883"/>
        <note>4Fe-4S-S-AdoMet</note>
    </ligand>
</feature>
<feature type="binding site" evidence="6">
    <location>
        <position position="94"/>
    </location>
    <ligand>
        <name>[4Fe-4S] cluster</name>
        <dbReference type="ChEBI" id="CHEBI:49883"/>
        <note>4Fe-4S-S-AdoMet</note>
    </ligand>
</feature>
<organism evidence="9">
    <name type="scientific">uncultured Poseidoniia archaeon</name>
    <dbReference type="NCBI Taxonomy" id="1697135"/>
    <lineage>
        <taxon>Archaea</taxon>
        <taxon>Methanobacteriati</taxon>
        <taxon>Thermoplasmatota</taxon>
        <taxon>Candidatus Poseidoniia</taxon>
        <taxon>environmental samples</taxon>
    </lineage>
</organism>
<dbReference type="InterPro" id="IPR020050">
    <property type="entry name" value="FO_synthase_su2"/>
</dbReference>
<evidence type="ECO:0000256" key="7">
    <source>
        <dbReference type="PIRSR" id="PIRSR004762-2"/>
    </source>
</evidence>
<keyword evidence="2 6" id="KW-0949">S-adenosyl-L-methionine</keyword>
<dbReference type="InterPro" id="IPR045567">
    <property type="entry name" value="CofH/MnqC-like_C"/>
</dbReference>
<evidence type="ECO:0000313" key="9">
    <source>
        <dbReference type="EMBL" id="ANV80195.1"/>
    </source>
</evidence>